<dbReference type="SUPFAM" id="SSF50156">
    <property type="entry name" value="PDZ domain-like"/>
    <property type="match status" value="1"/>
</dbReference>
<dbReference type="GO" id="GO:0005634">
    <property type="term" value="C:nucleus"/>
    <property type="evidence" value="ECO:0007669"/>
    <property type="project" value="TreeGrafter"/>
</dbReference>
<evidence type="ECO:0000313" key="3">
    <source>
        <dbReference type="EMBL" id="CAJ1406959.1"/>
    </source>
</evidence>
<keyword evidence="1" id="KW-0143">Chaperone</keyword>
<dbReference type="InterPro" id="IPR036034">
    <property type="entry name" value="PDZ_sf"/>
</dbReference>
<dbReference type="PANTHER" id="PTHR12651">
    <property type="entry name" value="26S PROTEASOME NON-ATPASE REGULATORY SUBUNIT 9"/>
    <property type="match status" value="1"/>
</dbReference>
<reference evidence="3" key="1">
    <citation type="submission" date="2023-08" db="EMBL/GenBank/DDBJ databases">
        <authorList>
            <person name="Chen Y."/>
            <person name="Shah S."/>
            <person name="Dougan E. K."/>
            <person name="Thang M."/>
            <person name="Chan C."/>
        </authorList>
    </citation>
    <scope>NUCLEOTIDE SEQUENCE</scope>
</reference>
<dbReference type="EMBL" id="CAUJNA010003652">
    <property type="protein sequence ID" value="CAJ1406959.1"/>
    <property type="molecule type" value="Genomic_DNA"/>
</dbReference>
<dbReference type="Gene3D" id="2.30.42.10">
    <property type="match status" value="1"/>
</dbReference>
<dbReference type="Proteomes" id="UP001178507">
    <property type="component" value="Unassembled WGS sequence"/>
</dbReference>
<gene>
    <name evidence="3" type="ORF">EVOR1521_LOCUS28779</name>
</gene>
<dbReference type="GO" id="GO:0070682">
    <property type="term" value="P:proteasome regulatory particle assembly"/>
    <property type="evidence" value="ECO:0007669"/>
    <property type="project" value="InterPro"/>
</dbReference>
<accession>A0AA36JKZ2</accession>
<dbReference type="SMART" id="SM00228">
    <property type="entry name" value="PDZ"/>
    <property type="match status" value="1"/>
</dbReference>
<evidence type="ECO:0000259" key="2">
    <source>
        <dbReference type="SMART" id="SM00228"/>
    </source>
</evidence>
<sequence>MDPAAVEEFRKLDQEKNRLEADIKNLYDYLTEDGMPGISGPLVDEEGFPRGDIDLYAVRQARHKYAVAQTDHMEVMKKIEQAITAIHASTKVHVPREGPADAKMEEDEPIPSADNVLLQVKLTAPFATIDEVSDGSPAQTAGLRIGDQICRFGPVSLQDTGDLSACFNAIRELVPRSVGTAINVTVLRGEPPARTELELVPQQWAGRGLLGCHMDPKR</sequence>
<name>A0AA36JKZ2_9DINO</name>
<dbReference type="Pfam" id="PF18265">
    <property type="entry name" value="Nas2_N"/>
    <property type="match status" value="1"/>
</dbReference>
<dbReference type="GO" id="GO:0005737">
    <property type="term" value="C:cytoplasm"/>
    <property type="evidence" value="ECO:0007669"/>
    <property type="project" value="TreeGrafter"/>
</dbReference>
<dbReference type="InterPro" id="IPR040815">
    <property type="entry name" value="Nas2_N"/>
</dbReference>
<keyword evidence="4" id="KW-1185">Reference proteome</keyword>
<dbReference type="PANTHER" id="PTHR12651:SF1">
    <property type="entry name" value="26S PROTEASOME NON-ATPASE REGULATORY SUBUNIT 9"/>
    <property type="match status" value="1"/>
</dbReference>
<evidence type="ECO:0000313" key="4">
    <source>
        <dbReference type="Proteomes" id="UP001178507"/>
    </source>
</evidence>
<feature type="domain" description="PDZ" evidence="2">
    <location>
        <begin position="114"/>
        <end position="190"/>
    </location>
</feature>
<dbReference type="InterPro" id="IPR001478">
    <property type="entry name" value="PDZ"/>
</dbReference>
<protein>
    <recommendedName>
        <fullName evidence="2">PDZ domain-containing protein</fullName>
    </recommendedName>
</protein>
<dbReference type="Gene3D" id="6.10.140.1710">
    <property type="match status" value="1"/>
</dbReference>
<dbReference type="AlphaFoldDB" id="A0AA36JKZ2"/>
<organism evidence="3 4">
    <name type="scientific">Effrenium voratum</name>
    <dbReference type="NCBI Taxonomy" id="2562239"/>
    <lineage>
        <taxon>Eukaryota</taxon>
        <taxon>Sar</taxon>
        <taxon>Alveolata</taxon>
        <taxon>Dinophyceae</taxon>
        <taxon>Suessiales</taxon>
        <taxon>Symbiodiniaceae</taxon>
        <taxon>Effrenium</taxon>
    </lineage>
</organism>
<proteinExistence type="predicted"/>
<dbReference type="FunFam" id="2.30.42.10:FF:000107">
    <property type="entry name" value="26S proteasome non-ATPase regulatory subunit 9"/>
    <property type="match status" value="1"/>
</dbReference>
<evidence type="ECO:0000256" key="1">
    <source>
        <dbReference type="ARBA" id="ARBA00023186"/>
    </source>
</evidence>
<comment type="caution">
    <text evidence="3">The sequence shown here is derived from an EMBL/GenBank/DDBJ whole genome shotgun (WGS) entry which is preliminary data.</text>
</comment>
<dbReference type="InterPro" id="IPR035269">
    <property type="entry name" value="PSMD9"/>
</dbReference>